<name>A0A5M9QQJ5_9HELI</name>
<keyword evidence="9" id="KW-0028">Amino-acid biosynthesis</keyword>
<dbReference type="GO" id="GO:0030170">
    <property type="term" value="F:pyridoxal phosphate binding"/>
    <property type="evidence" value="ECO:0007669"/>
    <property type="project" value="InterPro"/>
</dbReference>
<protein>
    <recommendedName>
        <fullName evidence="9">Histidinol-phosphate aminotransferase</fullName>
        <ecNumber evidence="9">2.6.1.9</ecNumber>
    </recommendedName>
    <alternativeName>
        <fullName evidence="9">Imidazole acetol-phosphate transaminase</fullName>
    </alternativeName>
</protein>
<evidence type="ECO:0000259" key="10">
    <source>
        <dbReference type="Pfam" id="PF00155"/>
    </source>
</evidence>
<comment type="cofactor">
    <cofactor evidence="1 9">
        <name>pyridoxal 5'-phosphate</name>
        <dbReference type="ChEBI" id="CHEBI:597326"/>
    </cofactor>
</comment>
<dbReference type="Pfam" id="PF00155">
    <property type="entry name" value="Aminotran_1_2"/>
    <property type="match status" value="1"/>
</dbReference>
<dbReference type="InterPro" id="IPR015421">
    <property type="entry name" value="PyrdxlP-dep_Trfase_major"/>
</dbReference>
<dbReference type="EMBL" id="VXKE01000005">
    <property type="protein sequence ID" value="KAA8710953.1"/>
    <property type="molecule type" value="Genomic_DNA"/>
</dbReference>
<dbReference type="GO" id="GO:0000105">
    <property type="term" value="P:L-histidine biosynthetic process"/>
    <property type="evidence" value="ECO:0007669"/>
    <property type="project" value="UniProtKB-UniRule"/>
</dbReference>
<comment type="pathway">
    <text evidence="2 9">Amino-acid biosynthesis; L-histidine biosynthesis; L-histidine from 5-phospho-alpha-D-ribose 1-diphosphate: step 7/9.</text>
</comment>
<evidence type="ECO:0000313" key="12">
    <source>
        <dbReference type="Proteomes" id="UP000323707"/>
    </source>
</evidence>
<comment type="similarity">
    <text evidence="3 9">Belongs to the class-II pyridoxal-phosphate-dependent aminotransferase family. Histidinol-phosphate aminotransferase subfamily.</text>
</comment>
<dbReference type="Gene3D" id="3.90.1150.10">
    <property type="entry name" value="Aspartate Aminotransferase, domain 1"/>
    <property type="match status" value="1"/>
</dbReference>
<dbReference type="InterPro" id="IPR005861">
    <property type="entry name" value="HisP_aminotrans"/>
</dbReference>
<dbReference type="Gene3D" id="3.40.640.10">
    <property type="entry name" value="Type I PLP-dependent aspartate aminotransferase-like (Major domain)"/>
    <property type="match status" value="1"/>
</dbReference>
<evidence type="ECO:0000256" key="6">
    <source>
        <dbReference type="ARBA" id="ARBA00022679"/>
    </source>
</evidence>
<dbReference type="Proteomes" id="UP000323707">
    <property type="component" value="Unassembled WGS sequence"/>
</dbReference>
<evidence type="ECO:0000256" key="7">
    <source>
        <dbReference type="ARBA" id="ARBA00022898"/>
    </source>
</evidence>
<dbReference type="CDD" id="cd00609">
    <property type="entry name" value="AAT_like"/>
    <property type="match status" value="1"/>
</dbReference>
<dbReference type="UniPathway" id="UPA00031">
    <property type="reaction ID" value="UER00012"/>
</dbReference>
<comment type="catalytic activity">
    <reaction evidence="8 9">
        <text>L-histidinol phosphate + 2-oxoglutarate = 3-(imidazol-4-yl)-2-oxopropyl phosphate + L-glutamate</text>
        <dbReference type="Rhea" id="RHEA:23744"/>
        <dbReference type="ChEBI" id="CHEBI:16810"/>
        <dbReference type="ChEBI" id="CHEBI:29985"/>
        <dbReference type="ChEBI" id="CHEBI:57766"/>
        <dbReference type="ChEBI" id="CHEBI:57980"/>
        <dbReference type="EC" id="2.6.1.9"/>
    </reaction>
</comment>
<evidence type="ECO:0000256" key="1">
    <source>
        <dbReference type="ARBA" id="ARBA00001933"/>
    </source>
</evidence>
<comment type="subunit">
    <text evidence="4 9">Homodimer.</text>
</comment>
<evidence type="ECO:0000256" key="3">
    <source>
        <dbReference type="ARBA" id="ARBA00007970"/>
    </source>
</evidence>
<dbReference type="NCBIfam" id="TIGR01141">
    <property type="entry name" value="hisC"/>
    <property type="match status" value="1"/>
</dbReference>
<reference evidence="11 12" key="1">
    <citation type="submission" date="2019-09" db="EMBL/GenBank/DDBJ databases">
        <title>Draft genome sequence of various Type strains from the CCUG.</title>
        <authorList>
            <person name="Pineiro-Iglesias B."/>
            <person name="Tunovic T."/>
            <person name="Unosson C."/>
            <person name="Inganas E."/>
            <person name="Ohlen M."/>
            <person name="Cardew S."/>
            <person name="Jensie-Markopoulos S."/>
            <person name="Salva-Serra F."/>
            <person name="Jaen-Luchoro D."/>
            <person name="Karlsson R."/>
            <person name="Svensson-Stadler L."/>
            <person name="Chun J."/>
            <person name="Moore E."/>
        </authorList>
    </citation>
    <scope>NUCLEOTIDE SEQUENCE [LARGE SCALE GENOMIC DNA]</scope>
    <source>
        <strain evidence="11 12">CCUG 32756T</strain>
    </source>
</reference>
<dbReference type="HAMAP" id="MF_01023">
    <property type="entry name" value="HisC_aminotrans_2"/>
    <property type="match status" value="1"/>
</dbReference>
<dbReference type="InterPro" id="IPR015422">
    <property type="entry name" value="PyrdxlP-dep_Trfase_small"/>
</dbReference>
<sequence length="369" mass="41522">MRFNEELAHIATYQAGKPIEEIVRTFGLDEKDVIKLASNENPYGASPSVVECIRHNAHKVSLYPDDSMHALISRLQQHYGIEYGQCIVGSGSDQIIELCMHAKATKSSKILMAGITFAMYEIYAKHIGAQVIRTPSKEHNLAEFYELFTQHKPDIVFFCVPNNPLGECVDAKELYKLLAHIERESSGETLVVIDGAYQEFASYKDSSKHIDPRDLINRFANAIYLGTFSKVYGLGGMRVGYGIAQENIIQALYKLRAPFNITTLSLAAACVALEDKEFVRATLEKNFTQMLRYEEFAESRGISYIPSYTNFITLVLENPYDSSVICDTLLRQGIIIRNLASYGINAFRITIGTQEQNTRVLLALTEIMR</sequence>
<comment type="caution">
    <text evidence="11">The sequence shown here is derived from an EMBL/GenBank/DDBJ whole genome shotgun (WGS) entry which is preliminary data.</text>
</comment>
<dbReference type="InterPro" id="IPR004839">
    <property type="entry name" value="Aminotransferase_I/II_large"/>
</dbReference>
<proteinExistence type="inferred from homology"/>
<accession>A0A5M9QQJ5</accession>
<dbReference type="SUPFAM" id="SSF53383">
    <property type="entry name" value="PLP-dependent transferases"/>
    <property type="match status" value="1"/>
</dbReference>
<dbReference type="GO" id="GO:0004400">
    <property type="term" value="F:histidinol-phosphate transaminase activity"/>
    <property type="evidence" value="ECO:0007669"/>
    <property type="project" value="UniProtKB-UniRule"/>
</dbReference>
<feature type="domain" description="Aminotransferase class I/classII large" evidence="10">
    <location>
        <begin position="31"/>
        <end position="362"/>
    </location>
</feature>
<dbReference type="RefSeq" id="WP_150336753.1">
    <property type="nucleotide sequence ID" value="NZ_JAERIX010000058.1"/>
</dbReference>
<gene>
    <name evidence="9" type="primary">hisC</name>
    <name evidence="11" type="ORF">F4V45_01515</name>
</gene>
<evidence type="ECO:0000256" key="2">
    <source>
        <dbReference type="ARBA" id="ARBA00005011"/>
    </source>
</evidence>
<evidence type="ECO:0000313" key="11">
    <source>
        <dbReference type="EMBL" id="KAA8710953.1"/>
    </source>
</evidence>
<keyword evidence="9" id="KW-0368">Histidine biosynthesis</keyword>
<keyword evidence="5 9" id="KW-0032">Aminotransferase</keyword>
<evidence type="ECO:0000256" key="5">
    <source>
        <dbReference type="ARBA" id="ARBA00022576"/>
    </source>
</evidence>
<dbReference type="PANTHER" id="PTHR43643">
    <property type="entry name" value="HISTIDINOL-PHOSPHATE AMINOTRANSFERASE 2"/>
    <property type="match status" value="1"/>
</dbReference>
<feature type="modified residue" description="N6-(pyridoxal phosphate)lysine" evidence="9">
    <location>
        <position position="230"/>
    </location>
</feature>
<dbReference type="AlphaFoldDB" id="A0A5M9QQJ5"/>
<evidence type="ECO:0000256" key="9">
    <source>
        <dbReference type="HAMAP-Rule" id="MF_01023"/>
    </source>
</evidence>
<dbReference type="InterPro" id="IPR015424">
    <property type="entry name" value="PyrdxlP-dep_Trfase"/>
</dbReference>
<keyword evidence="6 9" id="KW-0808">Transferase</keyword>
<organism evidence="11 12">
    <name type="scientific">Helicobacter canis</name>
    <dbReference type="NCBI Taxonomy" id="29419"/>
    <lineage>
        <taxon>Bacteria</taxon>
        <taxon>Pseudomonadati</taxon>
        <taxon>Campylobacterota</taxon>
        <taxon>Epsilonproteobacteria</taxon>
        <taxon>Campylobacterales</taxon>
        <taxon>Helicobacteraceae</taxon>
        <taxon>Helicobacter</taxon>
    </lineage>
</organism>
<evidence type="ECO:0000256" key="8">
    <source>
        <dbReference type="ARBA" id="ARBA00047481"/>
    </source>
</evidence>
<dbReference type="EC" id="2.6.1.9" evidence="9"/>
<dbReference type="InterPro" id="IPR050106">
    <property type="entry name" value="HistidinolP_aminotransfase"/>
</dbReference>
<evidence type="ECO:0000256" key="4">
    <source>
        <dbReference type="ARBA" id="ARBA00011738"/>
    </source>
</evidence>
<dbReference type="PANTHER" id="PTHR43643:SF3">
    <property type="entry name" value="HISTIDINOL-PHOSPHATE AMINOTRANSFERASE"/>
    <property type="match status" value="1"/>
</dbReference>
<keyword evidence="7 9" id="KW-0663">Pyridoxal phosphate</keyword>